<reference evidence="1" key="2">
    <citation type="submission" date="2019-10" db="EMBL/GenBank/DDBJ databases">
        <authorList>
            <consortium name="NCBI Pathogen Detection Project"/>
        </authorList>
    </citation>
    <scope>NUCLEOTIDE SEQUENCE</scope>
    <source>
        <strain evidence="1">09CEB371LM</strain>
    </source>
</reference>
<dbReference type="Proteomes" id="UP000840039">
    <property type="component" value="Unassembled WGS sequence"/>
</dbReference>
<organism evidence="1">
    <name type="scientific">Listeria monocytogenes</name>
    <dbReference type="NCBI Taxonomy" id="1639"/>
    <lineage>
        <taxon>Bacteria</taxon>
        <taxon>Bacillati</taxon>
        <taxon>Bacillota</taxon>
        <taxon>Bacilli</taxon>
        <taxon>Bacillales</taxon>
        <taxon>Listeriaceae</taxon>
        <taxon>Listeria</taxon>
    </lineage>
</organism>
<name>A0A6Z3TXP2_LISMN</name>
<dbReference type="RefSeq" id="WP_031673620.1">
    <property type="nucleotide sequence ID" value="NZ_CP025220.1"/>
</dbReference>
<dbReference type="AlphaFoldDB" id="A0A6Z3TXP2"/>
<accession>A0A6Z3TXP2</accession>
<gene>
    <name evidence="1" type="ORF">GHH22_16015</name>
</gene>
<proteinExistence type="predicted"/>
<evidence type="ECO:0000313" key="1">
    <source>
        <dbReference type="EMBL" id="HAA8054642.1"/>
    </source>
</evidence>
<sequence>MGMYDREATHILKQIEILEARGLEIRDRDFAKDALKSIGYFRFKGYCLPYYQQKDSFIEGTTFENIYYNYRFDERLRLLLFQVIEHVEVELKAIINTNFALKHGPLAYYESIHFYDAVRHSRWISDNKISIEKASRRNELFTKHYIDKYEGTFPIWVTFEMISFGDLSKFFNNMHSDFQKEICNENFNVHPVLVRNWLYILSVVRNMCAHTCRVYDKRLPFKMKMPKEEELIFSDEKAFTIVYICDKLCLDRVYFEKFISNLIILIKTYDEWINMESIGFPENWIDALASELEIGLKQS</sequence>
<comment type="caution">
    <text evidence="1">The sequence shown here is derived from an EMBL/GenBank/DDBJ whole genome shotgun (WGS) entry which is preliminary data.</text>
</comment>
<dbReference type="EMBL" id="DAAEEB010000018">
    <property type="protein sequence ID" value="HAA8054642.1"/>
    <property type="molecule type" value="Genomic_DNA"/>
</dbReference>
<reference evidence="1" key="1">
    <citation type="journal article" date="2018" name="Genome Biol.">
        <title>SKESA: strategic k-mer extension for scrupulous assemblies.</title>
        <authorList>
            <person name="Souvorov A."/>
            <person name="Agarwala R."/>
            <person name="Lipman D.J."/>
        </authorList>
    </citation>
    <scope>NUCLEOTIDE SEQUENCE [LARGE SCALE GENOMIC DNA]</scope>
    <source>
        <strain evidence="1">09CEB371LM</strain>
    </source>
</reference>
<dbReference type="InterPro" id="IPR011664">
    <property type="entry name" value="Abi_system_AbiD/AbiF-like"/>
</dbReference>
<protein>
    <submittedName>
        <fullName evidence="1">Abortive infection protein</fullName>
    </submittedName>
</protein>
<dbReference type="Pfam" id="PF07751">
    <property type="entry name" value="Abi_2"/>
    <property type="match status" value="1"/>
</dbReference>